<gene>
    <name evidence="1" type="ORF">NTEN_LOCUS10803</name>
</gene>
<evidence type="ECO:0000313" key="2">
    <source>
        <dbReference type="Proteomes" id="UP000479000"/>
    </source>
</evidence>
<proteinExistence type="predicted"/>
<protein>
    <submittedName>
        <fullName evidence="1">Uncharacterized protein</fullName>
    </submittedName>
</protein>
<name>A0A6H5GNE0_9HEMI</name>
<sequence length="62" mass="7448">MKTCFRTHGQSRPFFHWGHSVQLCLHFNDQLTYELTIPIDRLRPSIRYDLDDRSRATLMIPD</sequence>
<keyword evidence="2" id="KW-1185">Reference proteome</keyword>
<reference evidence="1 2" key="1">
    <citation type="submission" date="2020-02" db="EMBL/GenBank/DDBJ databases">
        <authorList>
            <person name="Ferguson B K."/>
        </authorList>
    </citation>
    <scope>NUCLEOTIDE SEQUENCE [LARGE SCALE GENOMIC DNA]</scope>
</reference>
<dbReference type="EMBL" id="CADCXU010016274">
    <property type="protein sequence ID" value="CAB0005326.1"/>
    <property type="molecule type" value="Genomic_DNA"/>
</dbReference>
<organism evidence="1 2">
    <name type="scientific">Nesidiocoris tenuis</name>
    <dbReference type="NCBI Taxonomy" id="355587"/>
    <lineage>
        <taxon>Eukaryota</taxon>
        <taxon>Metazoa</taxon>
        <taxon>Ecdysozoa</taxon>
        <taxon>Arthropoda</taxon>
        <taxon>Hexapoda</taxon>
        <taxon>Insecta</taxon>
        <taxon>Pterygota</taxon>
        <taxon>Neoptera</taxon>
        <taxon>Paraneoptera</taxon>
        <taxon>Hemiptera</taxon>
        <taxon>Heteroptera</taxon>
        <taxon>Panheteroptera</taxon>
        <taxon>Cimicomorpha</taxon>
        <taxon>Miridae</taxon>
        <taxon>Dicyphina</taxon>
        <taxon>Nesidiocoris</taxon>
    </lineage>
</organism>
<accession>A0A6H5GNE0</accession>
<evidence type="ECO:0000313" key="1">
    <source>
        <dbReference type="EMBL" id="CAB0005326.1"/>
    </source>
</evidence>
<dbReference type="AlphaFoldDB" id="A0A6H5GNE0"/>
<feature type="non-terminal residue" evidence="1">
    <location>
        <position position="62"/>
    </location>
</feature>
<dbReference type="Proteomes" id="UP000479000">
    <property type="component" value="Unassembled WGS sequence"/>
</dbReference>